<dbReference type="InterPro" id="IPR000160">
    <property type="entry name" value="GGDEF_dom"/>
</dbReference>
<comment type="caution">
    <text evidence="8">The sequence shown here is derived from an EMBL/GenBank/DDBJ whole genome shotgun (WGS) entry which is preliminary data.</text>
</comment>
<feature type="transmembrane region" description="Helical" evidence="6">
    <location>
        <begin position="188"/>
        <end position="205"/>
    </location>
</feature>
<accession>A0A3N9UID3</accession>
<dbReference type="Pfam" id="PF07694">
    <property type="entry name" value="5TM-5TMR_LYT"/>
    <property type="match status" value="1"/>
</dbReference>
<dbReference type="PANTHER" id="PTHR45138">
    <property type="entry name" value="REGULATORY COMPONENTS OF SENSORY TRANSDUCTION SYSTEM"/>
    <property type="match status" value="1"/>
</dbReference>
<feature type="transmembrane region" description="Helical" evidence="6">
    <location>
        <begin position="33"/>
        <end position="50"/>
    </location>
</feature>
<dbReference type="GO" id="GO:0005886">
    <property type="term" value="C:plasma membrane"/>
    <property type="evidence" value="ECO:0007669"/>
    <property type="project" value="UniProtKB-SubCell"/>
</dbReference>
<dbReference type="InterPro" id="IPR043128">
    <property type="entry name" value="Rev_trsase/Diguanyl_cyclase"/>
</dbReference>
<dbReference type="GO" id="GO:0043709">
    <property type="term" value="P:cell adhesion involved in single-species biofilm formation"/>
    <property type="evidence" value="ECO:0007669"/>
    <property type="project" value="TreeGrafter"/>
</dbReference>
<evidence type="ECO:0000256" key="2">
    <source>
        <dbReference type="ARBA" id="ARBA00022475"/>
    </source>
</evidence>
<dbReference type="NCBIfam" id="TIGR00254">
    <property type="entry name" value="GGDEF"/>
    <property type="match status" value="1"/>
</dbReference>
<evidence type="ECO:0000256" key="4">
    <source>
        <dbReference type="ARBA" id="ARBA00022989"/>
    </source>
</evidence>
<evidence type="ECO:0000256" key="6">
    <source>
        <dbReference type="SAM" id="Phobius"/>
    </source>
</evidence>
<evidence type="ECO:0000313" key="9">
    <source>
        <dbReference type="Proteomes" id="UP000274033"/>
    </source>
</evidence>
<dbReference type="SMART" id="SM00267">
    <property type="entry name" value="GGDEF"/>
    <property type="match status" value="1"/>
</dbReference>
<dbReference type="InterPro" id="IPR011620">
    <property type="entry name" value="Sig_transdc_His_kinase_LytS_TM"/>
</dbReference>
<evidence type="ECO:0000259" key="7">
    <source>
        <dbReference type="PROSITE" id="PS50887"/>
    </source>
</evidence>
<organism evidence="8 9">
    <name type="scientific">Lysinibacillus composti</name>
    <dbReference type="NCBI Taxonomy" id="720633"/>
    <lineage>
        <taxon>Bacteria</taxon>
        <taxon>Bacillati</taxon>
        <taxon>Bacillota</taxon>
        <taxon>Bacilli</taxon>
        <taxon>Bacillales</taxon>
        <taxon>Bacillaceae</taxon>
        <taxon>Lysinibacillus</taxon>
    </lineage>
</organism>
<dbReference type="PANTHER" id="PTHR45138:SF9">
    <property type="entry name" value="DIGUANYLATE CYCLASE DGCM-RELATED"/>
    <property type="match status" value="1"/>
</dbReference>
<dbReference type="CDD" id="cd01949">
    <property type="entry name" value="GGDEF"/>
    <property type="match status" value="1"/>
</dbReference>
<gene>
    <name evidence="8" type="ORF">EBB45_07665</name>
</gene>
<feature type="transmembrane region" description="Helical" evidence="6">
    <location>
        <begin position="116"/>
        <end position="142"/>
    </location>
</feature>
<keyword evidence="9" id="KW-1185">Reference proteome</keyword>
<sequence length="380" mass="44083">MVIFNYYLFKQSIITFIYFYIPERLNKMLQSILSNLAIILLFHLSMSMVMNHKKKIPTSLFQITMIIVGSVAVISMFYLPIRFNHYWVDMRMIPLIFIAYIHGWKKALPTLLIASVWRFFMGGAGMVPGILFGMIGPTLIALAFHHRSKFNKNYIEGIVIIIACWLFSDFPIIYIIPNGWEIFKSTAFIRGSSFVITATILYMFITQDRQRRTLNEELEKLATEDPLTNLFNKRKFYEVVHRKITTLQPKHFLAMLDIDHFKQINDTHGHLVGDKILVLLSNILIKYRNERVTIGRYGGEEFIIYIGNSTNDEAKEMIEEIIQEIRSASFPIGNSKTIQITVSIGLTEMNDHLSLLSNVNQADQNLYMAKRKGRDCLICR</sequence>
<evidence type="ECO:0000256" key="1">
    <source>
        <dbReference type="ARBA" id="ARBA00004651"/>
    </source>
</evidence>
<evidence type="ECO:0000313" key="8">
    <source>
        <dbReference type="EMBL" id="RQW75228.1"/>
    </source>
</evidence>
<name>A0A3N9UID3_9BACI</name>
<keyword evidence="5 6" id="KW-0472">Membrane</keyword>
<dbReference type="GO" id="GO:0000155">
    <property type="term" value="F:phosphorelay sensor kinase activity"/>
    <property type="evidence" value="ECO:0007669"/>
    <property type="project" value="InterPro"/>
</dbReference>
<feature type="transmembrane region" description="Helical" evidence="6">
    <location>
        <begin position="154"/>
        <end position="176"/>
    </location>
</feature>
<dbReference type="AlphaFoldDB" id="A0A3N9UID3"/>
<feature type="domain" description="GGDEF" evidence="7">
    <location>
        <begin position="249"/>
        <end position="380"/>
    </location>
</feature>
<dbReference type="GO" id="GO:0052621">
    <property type="term" value="F:diguanylate cyclase activity"/>
    <property type="evidence" value="ECO:0007669"/>
    <property type="project" value="TreeGrafter"/>
</dbReference>
<dbReference type="Proteomes" id="UP000274033">
    <property type="component" value="Unassembled WGS sequence"/>
</dbReference>
<keyword evidence="2" id="KW-1003">Cell membrane</keyword>
<reference evidence="8 9" key="1">
    <citation type="journal article" date="2013" name="J. Microbiol.">
        <title>Lysinibacillus chungkukjangi sp. nov., isolated from Chungkukjang, Korean fermented soybean food.</title>
        <authorList>
            <person name="Kim S.J."/>
            <person name="Jang Y.H."/>
            <person name="Hamada M."/>
            <person name="Ahn J.H."/>
            <person name="Weon H.Y."/>
            <person name="Suzuki K."/>
            <person name="Whang K.S."/>
            <person name="Kwon S.W."/>
        </authorList>
    </citation>
    <scope>NUCLEOTIDE SEQUENCE [LARGE SCALE GENOMIC DNA]</scope>
    <source>
        <strain evidence="8 9">MCCC 1A12701</strain>
    </source>
</reference>
<evidence type="ECO:0000256" key="3">
    <source>
        <dbReference type="ARBA" id="ARBA00022692"/>
    </source>
</evidence>
<dbReference type="GO" id="GO:0071555">
    <property type="term" value="P:cell wall organization"/>
    <property type="evidence" value="ECO:0007669"/>
    <property type="project" value="InterPro"/>
</dbReference>
<dbReference type="PROSITE" id="PS50887">
    <property type="entry name" value="GGDEF"/>
    <property type="match status" value="1"/>
</dbReference>
<dbReference type="EMBL" id="RRCT01000005">
    <property type="protein sequence ID" value="RQW75228.1"/>
    <property type="molecule type" value="Genomic_DNA"/>
</dbReference>
<proteinExistence type="predicted"/>
<dbReference type="InterPro" id="IPR029787">
    <property type="entry name" value="Nucleotide_cyclase"/>
</dbReference>
<evidence type="ECO:0000256" key="5">
    <source>
        <dbReference type="ARBA" id="ARBA00023136"/>
    </source>
</evidence>
<dbReference type="FunFam" id="3.30.70.270:FF:000001">
    <property type="entry name" value="Diguanylate cyclase domain protein"/>
    <property type="match status" value="1"/>
</dbReference>
<feature type="transmembrane region" description="Helical" evidence="6">
    <location>
        <begin position="56"/>
        <end position="79"/>
    </location>
</feature>
<dbReference type="Gene3D" id="3.30.70.270">
    <property type="match status" value="1"/>
</dbReference>
<dbReference type="GO" id="GO:1902201">
    <property type="term" value="P:negative regulation of bacterial-type flagellum-dependent cell motility"/>
    <property type="evidence" value="ECO:0007669"/>
    <property type="project" value="TreeGrafter"/>
</dbReference>
<keyword evidence="4 6" id="KW-1133">Transmembrane helix</keyword>
<protein>
    <submittedName>
        <fullName evidence="8">GGDEF domain-containing protein</fullName>
    </submittedName>
</protein>
<dbReference type="Pfam" id="PF00990">
    <property type="entry name" value="GGDEF"/>
    <property type="match status" value="1"/>
</dbReference>
<keyword evidence="3 6" id="KW-0812">Transmembrane</keyword>
<dbReference type="InterPro" id="IPR050469">
    <property type="entry name" value="Diguanylate_Cyclase"/>
</dbReference>
<dbReference type="SUPFAM" id="SSF55073">
    <property type="entry name" value="Nucleotide cyclase"/>
    <property type="match status" value="1"/>
</dbReference>
<comment type="subcellular location">
    <subcellularLocation>
        <location evidence="1">Cell membrane</location>
        <topology evidence="1">Multi-pass membrane protein</topology>
    </subcellularLocation>
</comment>